<keyword evidence="2 3" id="KW-0479">Metal-binding</keyword>
<dbReference type="STRING" id="688867.SAMN05660236_3312"/>
<dbReference type="EMBL" id="FUZU01000002">
    <property type="protein sequence ID" value="SKC75876.1"/>
    <property type="molecule type" value="Genomic_DNA"/>
</dbReference>
<dbReference type="Gene3D" id="1.20.120.450">
    <property type="entry name" value="dinb family like domain"/>
    <property type="match status" value="1"/>
</dbReference>
<evidence type="ECO:0000256" key="2">
    <source>
        <dbReference type="ARBA" id="ARBA00022723"/>
    </source>
</evidence>
<evidence type="ECO:0000256" key="1">
    <source>
        <dbReference type="ARBA" id="ARBA00008635"/>
    </source>
</evidence>
<comment type="similarity">
    <text evidence="1">Belongs to the DinB family.</text>
</comment>
<sequence length="156" mass="18286">MKKYFLKLYQYNAWANQRVLGCLERQHIEDEKILTLLGHIVAAQLLWLHRVKGLPPPPVKLWGIYTFDQLVAMADSAGKQWLDFVESTDDFDRELTYTNYTGDPFTNNVETIMIHLVNHSSYHRAQIAMLLRQNGFEPINTDFITYDRILRDQLKG</sequence>
<proteinExistence type="inferred from homology"/>
<reference evidence="4 5" key="1">
    <citation type="submission" date="2017-02" db="EMBL/GenBank/DDBJ databases">
        <authorList>
            <person name="Peterson S.W."/>
        </authorList>
    </citation>
    <scope>NUCLEOTIDE SEQUENCE [LARGE SCALE GENOMIC DNA]</scope>
    <source>
        <strain evidence="4 5">DSM 25262</strain>
    </source>
</reference>
<dbReference type="InterPro" id="IPR007837">
    <property type="entry name" value="DinB"/>
</dbReference>
<dbReference type="Proteomes" id="UP000190961">
    <property type="component" value="Unassembled WGS sequence"/>
</dbReference>
<name>A0A1T5LIQ7_9BACT</name>
<dbReference type="OrthoDB" id="9811413at2"/>
<dbReference type="Pfam" id="PF05163">
    <property type="entry name" value="DinB"/>
    <property type="match status" value="1"/>
</dbReference>
<evidence type="ECO:0000256" key="3">
    <source>
        <dbReference type="PIRSR" id="PIRSR607837-1"/>
    </source>
</evidence>
<dbReference type="SUPFAM" id="SSF109854">
    <property type="entry name" value="DinB/YfiT-like putative metalloenzymes"/>
    <property type="match status" value="1"/>
</dbReference>
<keyword evidence="5" id="KW-1185">Reference proteome</keyword>
<dbReference type="GO" id="GO:0046872">
    <property type="term" value="F:metal ion binding"/>
    <property type="evidence" value="ECO:0007669"/>
    <property type="project" value="UniProtKB-KW"/>
</dbReference>
<dbReference type="PANTHER" id="PTHR37302:SF3">
    <property type="entry name" value="DAMAGE-INDUCIBLE PROTEIN DINB"/>
    <property type="match status" value="1"/>
</dbReference>
<dbReference type="AlphaFoldDB" id="A0A1T5LIQ7"/>
<organism evidence="4 5">
    <name type="scientific">Ohtaekwangia koreensis</name>
    <dbReference type="NCBI Taxonomy" id="688867"/>
    <lineage>
        <taxon>Bacteria</taxon>
        <taxon>Pseudomonadati</taxon>
        <taxon>Bacteroidota</taxon>
        <taxon>Cytophagia</taxon>
        <taxon>Cytophagales</taxon>
        <taxon>Fulvivirgaceae</taxon>
        <taxon>Ohtaekwangia</taxon>
    </lineage>
</organism>
<feature type="binding site" evidence="3">
    <location>
        <position position="123"/>
    </location>
    <ligand>
        <name>a divalent metal cation</name>
        <dbReference type="ChEBI" id="CHEBI:60240"/>
    </ligand>
</feature>
<protein>
    <submittedName>
        <fullName evidence="4">Uncharacterized damage-inducible protein DinB (Forms a four-helix bundle)</fullName>
    </submittedName>
</protein>
<evidence type="ECO:0000313" key="4">
    <source>
        <dbReference type="EMBL" id="SKC75876.1"/>
    </source>
</evidence>
<accession>A0A1T5LIQ7</accession>
<evidence type="ECO:0000313" key="5">
    <source>
        <dbReference type="Proteomes" id="UP000190961"/>
    </source>
</evidence>
<feature type="binding site" evidence="3">
    <location>
        <position position="39"/>
    </location>
    <ligand>
        <name>a divalent metal cation</name>
        <dbReference type="ChEBI" id="CHEBI:60240"/>
    </ligand>
</feature>
<dbReference type="InterPro" id="IPR034660">
    <property type="entry name" value="DinB/YfiT-like"/>
</dbReference>
<dbReference type="RefSeq" id="WP_079687850.1">
    <property type="nucleotide sequence ID" value="NZ_FUZU01000002.1"/>
</dbReference>
<dbReference type="PANTHER" id="PTHR37302">
    <property type="entry name" value="SLR1116 PROTEIN"/>
    <property type="match status" value="1"/>
</dbReference>
<gene>
    <name evidence="4" type="ORF">SAMN05660236_3312</name>
</gene>
<feature type="binding site" evidence="3">
    <location>
        <position position="119"/>
    </location>
    <ligand>
        <name>a divalent metal cation</name>
        <dbReference type="ChEBI" id="CHEBI:60240"/>
    </ligand>
</feature>